<accession>A0A8H3U685</accession>
<dbReference type="EMBL" id="WNWQ01000766">
    <property type="protein sequence ID" value="KAE9963922.1"/>
    <property type="molecule type" value="Genomic_DNA"/>
</dbReference>
<dbReference type="AlphaFoldDB" id="A0A8H3U685"/>
<protein>
    <submittedName>
        <fullName evidence="2">Uncharacterized protein</fullName>
    </submittedName>
</protein>
<feature type="compositionally biased region" description="Polar residues" evidence="1">
    <location>
        <begin position="64"/>
        <end position="74"/>
    </location>
</feature>
<comment type="caution">
    <text evidence="2">The sequence shown here is derived from an EMBL/GenBank/DDBJ whole genome shotgun (WGS) entry which is preliminary data.</text>
</comment>
<feature type="compositionally biased region" description="Basic and acidic residues" evidence="1">
    <location>
        <begin position="86"/>
        <end position="97"/>
    </location>
</feature>
<evidence type="ECO:0000313" key="3">
    <source>
        <dbReference type="Proteomes" id="UP000433883"/>
    </source>
</evidence>
<evidence type="ECO:0000256" key="1">
    <source>
        <dbReference type="SAM" id="MobiDB-lite"/>
    </source>
</evidence>
<organism evidence="2 3">
    <name type="scientific">Venturia inaequalis</name>
    <name type="common">Apple scab fungus</name>
    <dbReference type="NCBI Taxonomy" id="5025"/>
    <lineage>
        <taxon>Eukaryota</taxon>
        <taxon>Fungi</taxon>
        <taxon>Dikarya</taxon>
        <taxon>Ascomycota</taxon>
        <taxon>Pezizomycotina</taxon>
        <taxon>Dothideomycetes</taxon>
        <taxon>Pleosporomycetidae</taxon>
        <taxon>Venturiales</taxon>
        <taxon>Venturiaceae</taxon>
        <taxon>Venturia</taxon>
    </lineage>
</organism>
<evidence type="ECO:0000313" key="2">
    <source>
        <dbReference type="EMBL" id="KAE9963922.1"/>
    </source>
</evidence>
<proteinExistence type="predicted"/>
<reference evidence="2 3" key="1">
    <citation type="submission" date="2019-11" db="EMBL/GenBank/DDBJ databases">
        <title>Venturia inaequalis Genome Resource.</title>
        <authorList>
            <person name="Lichtner F.J."/>
        </authorList>
    </citation>
    <scope>NUCLEOTIDE SEQUENCE [LARGE SCALE GENOMIC DNA]</scope>
    <source>
        <strain evidence="2">Bline_iso_100314</strain>
    </source>
</reference>
<feature type="region of interest" description="Disordered" evidence="1">
    <location>
        <begin position="40"/>
        <end position="120"/>
    </location>
</feature>
<name>A0A8H3U685_VENIN</name>
<gene>
    <name evidence="2" type="ORF">BLS_008794</name>
</gene>
<sequence>MNNPRNLALAGVGVAGGIYLLGINPFNSYGSQNIGNAWSRAGGSQTHSPAIATPLGTAPAAARGSTTDNKSNQVDAKGKSAGGGVDSDHFKDNHMDQKVGQPGPIKRAMSNAHYGNENGK</sequence>
<dbReference type="Proteomes" id="UP000433883">
    <property type="component" value="Unassembled WGS sequence"/>
</dbReference>